<dbReference type="PANTHER" id="PTHR33159">
    <property type="entry name" value="RPM1-INTERACTING PROTEIN 4 (RIN4) FAMILY PROTEIN"/>
    <property type="match status" value="1"/>
</dbReference>
<comment type="caution">
    <text evidence="3">The sequence shown here is derived from an EMBL/GenBank/DDBJ whole genome shotgun (WGS) entry which is preliminary data.</text>
</comment>
<feature type="compositionally biased region" description="Polar residues" evidence="1">
    <location>
        <begin position="181"/>
        <end position="190"/>
    </location>
</feature>
<feature type="region of interest" description="Disordered" evidence="1">
    <location>
        <begin position="109"/>
        <end position="304"/>
    </location>
</feature>
<evidence type="ECO:0000313" key="4">
    <source>
        <dbReference type="Proteomes" id="UP001408789"/>
    </source>
</evidence>
<dbReference type="Pfam" id="PF05627">
    <property type="entry name" value="AvrRpt-cleavage"/>
    <property type="match status" value="2"/>
</dbReference>
<name>A0AAP0CTD8_9ASTR</name>
<accession>A0AAP0CTD8</accession>
<dbReference type="PANTHER" id="PTHR33159:SF94">
    <property type="entry name" value="RIN4, PATHOGENIC TYPE III EFFECTOR AVIRULENCE FACTOR AVR CLEAVAGE SITE-RELATED"/>
    <property type="match status" value="1"/>
</dbReference>
<evidence type="ECO:0000313" key="3">
    <source>
        <dbReference type="EMBL" id="KAK9062554.1"/>
    </source>
</evidence>
<keyword evidence="4" id="KW-1185">Reference proteome</keyword>
<protein>
    <recommendedName>
        <fullName evidence="2">RIN4 pathogenic type III effector avirulence factor Avr cleavage site domain-containing protein</fullName>
    </recommendedName>
</protein>
<feature type="compositionally biased region" description="Polar residues" evidence="1">
    <location>
        <begin position="277"/>
        <end position="287"/>
    </location>
</feature>
<feature type="compositionally biased region" description="Low complexity" evidence="1">
    <location>
        <begin position="205"/>
        <end position="216"/>
    </location>
</feature>
<feature type="domain" description="RIN4 pathogenic type III effector avirulence factor Avr cleavage site" evidence="2">
    <location>
        <begin position="236"/>
        <end position="268"/>
    </location>
</feature>
<dbReference type="Proteomes" id="UP001408789">
    <property type="component" value="Unassembled WGS sequence"/>
</dbReference>
<feature type="domain" description="RIN4 pathogenic type III effector avirulence factor Avr cleavage site" evidence="2">
    <location>
        <begin position="84"/>
        <end position="113"/>
    </location>
</feature>
<reference evidence="3 4" key="1">
    <citation type="submission" date="2024-04" db="EMBL/GenBank/DDBJ databases">
        <title>The reference genome of an endangered Asteraceae, Deinandra increscens subsp. villosa, native to the Central Coast of California.</title>
        <authorList>
            <person name="Guilliams M."/>
            <person name="Hasenstab-Lehman K."/>
            <person name="Meyer R."/>
            <person name="Mcevoy S."/>
        </authorList>
    </citation>
    <scope>NUCLEOTIDE SEQUENCE [LARGE SCALE GENOMIC DNA]</scope>
    <source>
        <tissue evidence="3">Leaf</tissue>
    </source>
</reference>
<proteinExistence type="predicted"/>
<sequence>MFVTADYDGSFDRIVGNFFDFQRQSTVSRRLRTYNTRSHDRWRRLTSPSLIHHLRIGDWLLAFTNENSNSSAKTSKLAGIMAQHPKVPKFGDWEGQDDVPYTVYFEKAKKNRKSKTNTQIPDPSSKEEPSFEVPEEAQIRYGDSAKSEPEKPKGTRMSRGEVDLRKSTEPPSQPKRISRPSAGSVQSFDNSPVHPPYQTKARNRGSVSSESSYGAGSTPGRTRVGQVSRGDETADDGPAIPKFGDWDDNNPASAEQYTEVFNKARQDKHGGGGKSPIITSENANYFGQRNEKSKGCGCFPWGGK</sequence>
<dbReference type="InterPro" id="IPR040387">
    <property type="entry name" value="RIN4/NOI4"/>
</dbReference>
<dbReference type="AlphaFoldDB" id="A0AAP0CTD8"/>
<organism evidence="3 4">
    <name type="scientific">Deinandra increscens subsp. villosa</name>
    <dbReference type="NCBI Taxonomy" id="3103831"/>
    <lineage>
        <taxon>Eukaryota</taxon>
        <taxon>Viridiplantae</taxon>
        <taxon>Streptophyta</taxon>
        <taxon>Embryophyta</taxon>
        <taxon>Tracheophyta</taxon>
        <taxon>Spermatophyta</taxon>
        <taxon>Magnoliopsida</taxon>
        <taxon>eudicotyledons</taxon>
        <taxon>Gunneridae</taxon>
        <taxon>Pentapetalae</taxon>
        <taxon>asterids</taxon>
        <taxon>campanulids</taxon>
        <taxon>Asterales</taxon>
        <taxon>Asteraceae</taxon>
        <taxon>Asteroideae</taxon>
        <taxon>Heliantheae alliance</taxon>
        <taxon>Madieae</taxon>
        <taxon>Madiinae</taxon>
        <taxon>Deinandra</taxon>
    </lineage>
</organism>
<dbReference type="EMBL" id="JBCNJP010000019">
    <property type="protein sequence ID" value="KAK9062554.1"/>
    <property type="molecule type" value="Genomic_DNA"/>
</dbReference>
<gene>
    <name evidence="3" type="ORF">SSX86_019741</name>
</gene>
<evidence type="ECO:0000259" key="2">
    <source>
        <dbReference type="Pfam" id="PF05627"/>
    </source>
</evidence>
<feature type="compositionally biased region" description="Basic and acidic residues" evidence="1">
    <location>
        <begin position="143"/>
        <end position="168"/>
    </location>
</feature>
<dbReference type="InterPro" id="IPR008700">
    <property type="entry name" value="TypeIII_avirulence_cleave"/>
</dbReference>
<evidence type="ECO:0000256" key="1">
    <source>
        <dbReference type="SAM" id="MobiDB-lite"/>
    </source>
</evidence>